<dbReference type="AlphaFoldDB" id="A0A167KD58"/>
<dbReference type="RefSeq" id="WP_063368311.1">
    <property type="nucleotide sequence ID" value="NZ_AUYC01000031.1"/>
</dbReference>
<dbReference type="InterPro" id="IPR029063">
    <property type="entry name" value="SAM-dependent_MTases_sf"/>
</dbReference>
<evidence type="ECO:0000256" key="1">
    <source>
        <dbReference type="ARBA" id="ARBA00022603"/>
    </source>
</evidence>
<evidence type="ECO:0000313" key="5">
    <source>
        <dbReference type="EMBL" id="KZN62617.1"/>
    </source>
</evidence>
<evidence type="ECO:0000256" key="2">
    <source>
        <dbReference type="ARBA" id="ARBA00022679"/>
    </source>
</evidence>
<sequence>MFDEFKGQKFGLIYADPAWQFNSKKTGGSMKSGAAQHYDTMSVDELKAMPVDSIAADDCILVMWYVGAMPEEAIAVVKAWGFTLKNMNGFNWNKLTVNGKPVFGMGAYTRAGLECAIIATKGKPKVASRSVRAVGNHELLDASEIFQFISFTGNYQILEHSRKPDEFRQKCKELAGDKPTIELFARTSSPGWSVWGNETSKFDAKGEAA</sequence>
<protein>
    <submittedName>
        <fullName evidence="5">Adenine methylase</fullName>
    </submittedName>
</protein>
<gene>
    <name evidence="5" type="ORF">N473_18565</name>
</gene>
<dbReference type="PROSITE" id="PS51143">
    <property type="entry name" value="MT_A70"/>
    <property type="match status" value="1"/>
</dbReference>
<dbReference type="Proteomes" id="UP000076486">
    <property type="component" value="Unassembled WGS sequence"/>
</dbReference>
<dbReference type="Pfam" id="PF05063">
    <property type="entry name" value="MT-A70"/>
    <property type="match status" value="1"/>
</dbReference>
<reference evidence="5 6" key="1">
    <citation type="submission" date="2013-07" db="EMBL/GenBank/DDBJ databases">
        <title>Comparative Genomic and Metabolomic Analysis of Twelve Strains of Pseudoalteromonas luteoviolacea.</title>
        <authorList>
            <person name="Vynne N.G."/>
            <person name="Mansson M."/>
            <person name="Gram L."/>
        </authorList>
    </citation>
    <scope>NUCLEOTIDE SEQUENCE [LARGE SCALE GENOMIC DNA]</scope>
    <source>
        <strain evidence="5 6">CPMOR-1</strain>
    </source>
</reference>
<dbReference type="GO" id="GO:0008168">
    <property type="term" value="F:methyltransferase activity"/>
    <property type="evidence" value="ECO:0007669"/>
    <property type="project" value="UniProtKB-KW"/>
</dbReference>
<comment type="caution">
    <text evidence="5">The sequence shown here is derived from an EMBL/GenBank/DDBJ whole genome shotgun (WGS) entry which is preliminary data.</text>
</comment>
<organism evidence="5 6">
    <name type="scientific">Pseudoalteromonas luteoviolacea CPMOR-1</name>
    <dbReference type="NCBI Taxonomy" id="1365248"/>
    <lineage>
        <taxon>Bacteria</taxon>
        <taxon>Pseudomonadati</taxon>
        <taxon>Pseudomonadota</taxon>
        <taxon>Gammaproteobacteria</taxon>
        <taxon>Alteromonadales</taxon>
        <taxon>Pseudoalteromonadaceae</taxon>
        <taxon>Pseudoalteromonas</taxon>
    </lineage>
</organism>
<dbReference type="PANTHER" id="PTHR12829:SF7">
    <property type="entry name" value="N6-ADENOSINE-METHYLTRANSFERASE CATALYTIC SUBUNIT"/>
    <property type="match status" value="1"/>
</dbReference>
<keyword evidence="1 5" id="KW-0489">Methyltransferase</keyword>
<dbReference type="PATRIC" id="fig|1365248.3.peg.2774"/>
<dbReference type="SUPFAM" id="SSF53335">
    <property type="entry name" value="S-adenosyl-L-methionine-dependent methyltransferases"/>
    <property type="match status" value="1"/>
</dbReference>
<evidence type="ECO:0000256" key="3">
    <source>
        <dbReference type="ARBA" id="ARBA00022691"/>
    </source>
</evidence>
<dbReference type="PANTHER" id="PTHR12829">
    <property type="entry name" value="N6-ADENOSINE-METHYLTRANSFERASE"/>
    <property type="match status" value="1"/>
</dbReference>
<dbReference type="GO" id="GO:0032259">
    <property type="term" value="P:methylation"/>
    <property type="evidence" value="ECO:0007669"/>
    <property type="project" value="UniProtKB-KW"/>
</dbReference>
<name>A0A167KD58_9GAMM</name>
<dbReference type="EMBL" id="AUYC01000031">
    <property type="protein sequence ID" value="KZN62617.1"/>
    <property type="molecule type" value="Genomic_DNA"/>
</dbReference>
<keyword evidence="2" id="KW-0808">Transferase</keyword>
<evidence type="ECO:0000313" key="6">
    <source>
        <dbReference type="Proteomes" id="UP000076486"/>
    </source>
</evidence>
<evidence type="ECO:0000256" key="4">
    <source>
        <dbReference type="PROSITE-ProRule" id="PRU00489"/>
    </source>
</evidence>
<dbReference type="InterPro" id="IPR007757">
    <property type="entry name" value="MT-A70-like"/>
</dbReference>
<comment type="similarity">
    <text evidence="4">Belongs to the MT-A70-like family.</text>
</comment>
<accession>A0A167KD58</accession>
<proteinExistence type="inferred from homology"/>
<keyword evidence="3" id="KW-0949">S-adenosyl-L-methionine</keyword>